<dbReference type="AlphaFoldDB" id="A0A8J4G6L1"/>
<evidence type="ECO:0000313" key="3">
    <source>
        <dbReference type="Proteomes" id="UP000722791"/>
    </source>
</evidence>
<protein>
    <recommendedName>
        <fullName evidence="4">Sulfotransferase domain-containing protein</fullName>
    </recommendedName>
</protein>
<evidence type="ECO:0000313" key="2">
    <source>
        <dbReference type="EMBL" id="GIM01132.1"/>
    </source>
</evidence>
<evidence type="ECO:0008006" key="4">
    <source>
        <dbReference type="Google" id="ProtNLM"/>
    </source>
</evidence>
<organism evidence="2 3">
    <name type="scientific">Volvox reticuliferus</name>
    <dbReference type="NCBI Taxonomy" id="1737510"/>
    <lineage>
        <taxon>Eukaryota</taxon>
        <taxon>Viridiplantae</taxon>
        <taxon>Chlorophyta</taxon>
        <taxon>core chlorophytes</taxon>
        <taxon>Chlorophyceae</taxon>
        <taxon>CS clade</taxon>
        <taxon>Chlamydomonadales</taxon>
        <taxon>Volvocaceae</taxon>
        <taxon>Volvox</taxon>
    </lineage>
</organism>
<dbReference type="EMBL" id="BNCQ01000008">
    <property type="protein sequence ID" value="GIM01132.1"/>
    <property type="molecule type" value="Genomic_DNA"/>
</dbReference>
<dbReference type="Gene3D" id="3.40.50.300">
    <property type="entry name" value="P-loop containing nucleotide triphosphate hydrolases"/>
    <property type="match status" value="1"/>
</dbReference>
<feature type="non-terminal residue" evidence="2">
    <location>
        <position position="1"/>
    </location>
</feature>
<name>A0A8J4G6L1_9CHLO</name>
<dbReference type="Proteomes" id="UP000722791">
    <property type="component" value="Unassembled WGS sequence"/>
</dbReference>
<accession>A0A8J4G6L1</accession>
<evidence type="ECO:0000256" key="1">
    <source>
        <dbReference type="SAM" id="MobiDB-lite"/>
    </source>
</evidence>
<sequence>EINNVFAAWLWPPLSNAVEQHSNNSWLLGREVQLSLQNFIDLQGRRGLHRLIASKPEGFKTTVLAAIFRAALKLTSAPKGHSEAILSSLEGLLGNLPTEFDAWPLVRRTVLASLVSHHVKYGPFKVSTEASKAQRILLQLYQQLKQSARQKGVLEFAHISKSGGTSFCQLARDNGCHSEDFGWGNCLVQAFDDGPRYFNITKHKQLIAEGVETRCAKGFKGMRFRGREVSCSDRRHRLKELGYSLYANEYTAVGGTTDPTLAHPCRNMLTVLEIRHPYDRVTSHLKHAWFMYGYHCGDDREKVYFADSHNTMHWVSLMPAVTNNYLIRSLIGEKIFQLPSGAITRDHLELAQTFLAEQYDVVLVLEDKSLFGRTLRYGLGWGRHERHANGRPEGKDSDGGLPADLAALWDLNKLDVELYQFGALMARLDAIMYAAAAIGEEAQSPQKLTVETVLPQLTPPNLRRQTAGSDIKKQSFLFRSGTGRAAHGGQDEGGGDRTGRSQQVGEIRRRLFMTGQRSEAISALLRPGEGSRGASDHAA</sequence>
<feature type="non-terminal residue" evidence="2">
    <location>
        <position position="539"/>
    </location>
</feature>
<reference evidence="2" key="1">
    <citation type="journal article" date="2021" name="Proc. Natl. Acad. Sci. U.S.A.">
        <title>Three genomes in the algal genus Volvox reveal the fate of a haploid sex-determining region after a transition to homothallism.</title>
        <authorList>
            <person name="Yamamoto K."/>
            <person name="Hamaji T."/>
            <person name="Kawai-Toyooka H."/>
            <person name="Matsuzaki R."/>
            <person name="Takahashi F."/>
            <person name="Nishimura Y."/>
            <person name="Kawachi M."/>
            <person name="Noguchi H."/>
            <person name="Minakuchi Y."/>
            <person name="Umen J.G."/>
            <person name="Toyoda A."/>
            <person name="Nozaki H."/>
        </authorList>
    </citation>
    <scope>NUCLEOTIDE SEQUENCE</scope>
    <source>
        <strain evidence="2">NIES-3785</strain>
    </source>
</reference>
<feature type="region of interest" description="Disordered" evidence="1">
    <location>
        <begin position="479"/>
        <end position="504"/>
    </location>
</feature>
<gene>
    <name evidence="2" type="ORF">Vretimale_5954</name>
</gene>
<comment type="caution">
    <text evidence="2">The sequence shown here is derived from an EMBL/GenBank/DDBJ whole genome shotgun (WGS) entry which is preliminary data.</text>
</comment>
<proteinExistence type="predicted"/>
<dbReference type="InterPro" id="IPR027417">
    <property type="entry name" value="P-loop_NTPase"/>
</dbReference>